<proteinExistence type="predicted"/>
<accession>A0ACB6ZMB5</accession>
<evidence type="ECO:0000313" key="2">
    <source>
        <dbReference type="Proteomes" id="UP000886501"/>
    </source>
</evidence>
<sequence>MVAADIESSSTPVEPLTLDNVDDLSESVGKIVLRTGDDEDTSSKPTDAPRPFYIYTRAQALHLSKSPLVQCPRGMPDFKDWFGDWNEQSSTKKDSDTSTSLPNGRDRRFRRDADDTETPTARNFRTTLAQPSQMGNFRHQSTRTTERDREKGSGEDREAKDGQERLRSLSDKFDRDRLASNRLNGQSSLTNGTRRTEAREPAKRRNGEASDDWRRGAEPVRQGRDDKNEYRRDRDNRERPRSKVRDPSRGRRDTSTSRRDREHDDKDKDRTRRFDRDDRDRPIRGIDHYSPPRDRDDDPRRWRDDGKRDERMTAKKEREREDKDKDRDNRWQTAEDRDSRLKRVAGRDRKNADDGKDKDRRDDRDKDKEKEPAWMETYVPDASGGILGGRTADGEMDSIQAWKKGMKEKEEKDKAAAAKDLPSGPQHDTAGHTEPQMDEIQLFKMIIQREADKKGDQEIVQDTNDPVPALNPARSQDDVSTKATTSPLTPSPTDPRSFISLISSTPSDTSLPQPASTKVSAPSLETQRSASRFFPNPLNQDSAAVSQKPTSIPAQSPAPEYNPPQTSRLLGLSSRTSSTSGSVKPQNALENLIAAPQHPSQQLSSLQSDLGSQQLPDIQYRLRPDSALGLGRPDAIRQRDQSPFDHVHRGQFDDKDLYVQQFESQRQVSGMSSVSSEGSFGDVGFIGNGSGSAIDLTSGAPNGPNYSSGKGSRFAKFFDNKGGREPQIMGGKPMLAGLTSPSPIQGHRPDNRVPSDSQGDPRTMDDIFAMLQNSANQGQRSGGQSNQVNQLYMLSQQQGNSFGQNIPVQQHHLPPNNRLDALYDSRFEDKSFVPDGMVPGLRSAVPPNRVRDVGGLNYLPEHLDEQLQFGVNRTLPQHRNGEPFGNNPQQIYAQAQQQQNFMRNGPLQQVPFRGNPSPIASQNPLQALSQPQRLPPGLANLGGRPPHDSSQFFGNGIQQLQNHQNVLHTHSNGLTPQQANYPNFQGGNVLGVGGGGGPQIRLGPGQQQQHHLQGLVGHNLLSGLGHSSGLDVRSGTTQAQQQLLGGLRGIGSYGGQAQLSHAQLQTQLALRQQQQQQQQLLSQGMVPHLAHLQQSGGVHGHNQPAQDLMALLMGNNNMHRE</sequence>
<reference evidence="1" key="1">
    <citation type="submission" date="2019-10" db="EMBL/GenBank/DDBJ databases">
        <authorList>
            <consortium name="DOE Joint Genome Institute"/>
            <person name="Kuo A."/>
            <person name="Miyauchi S."/>
            <person name="Kiss E."/>
            <person name="Drula E."/>
            <person name="Kohler A."/>
            <person name="Sanchez-Garcia M."/>
            <person name="Andreopoulos B."/>
            <person name="Barry K.W."/>
            <person name="Bonito G."/>
            <person name="Buee M."/>
            <person name="Carver A."/>
            <person name="Chen C."/>
            <person name="Cichocki N."/>
            <person name="Clum A."/>
            <person name="Culley D."/>
            <person name="Crous P.W."/>
            <person name="Fauchery L."/>
            <person name="Girlanda M."/>
            <person name="Hayes R."/>
            <person name="Keri Z."/>
            <person name="Labutti K."/>
            <person name="Lipzen A."/>
            <person name="Lombard V."/>
            <person name="Magnuson J."/>
            <person name="Maillard F."/>
            <person name="Morin E."/>
            <person name="Murat C."/>
            <person name="Nolan M."/>
            <person name="Ohm R."/>
            <person name="Pangilinan J."/>
            <person name="Pereira M."/>
            <person name="Perotto S."/>
            <person name="Peter M."/>
            <person name="Riley R."/>
            <person name="Sitrit Y."/>
            <person name="Stielow B."/>
            <person name="Szollosi G."/>
            <person name="Zifcakova L."/>
            <person name="Stursova M."/>
            <person name="Spatafora J.W."/>
            <person name="Tedersoo L."/>
            <person name="Vaario L.-M."/>
            <person name="Yamada A."/>
            <person name="Yan M."/>
            <person name="Wang P."/>
            <person name="Xu J."/>
            <person name="Bruns T."/>
            <person name="Baldrian P."/>
            <person name="Vilgalys R."/>
            <person name="Henrissat B."/>
            <person name="Grigoriev I.V."/>
            <person name="Hibbett D."/>
            <person name="Nagy L.G."/>
            <person name="Martin F.M."/>
        </authorList>
    </citation>
    <scope>NUCLEOTIDE SEQUENCE</scope>
    <source>
        <strain evidence="1">P2</strain>
    </source>
</reference>
<dbReference type="Proteomes" id="UP000886501">
    <property type="component" value="Unassembled WGS sequence"/>
</dbReference>
<keyword evidence="2" id="KW-1185">Reference proteome</keyword>
<dbReference type="EMBL" id="MU117982">
    <property type="protein sequence ID" value="KAF9650742.1"/>
    <property type="molecule type" value="Genomic_DNA"/>
</dbReference>
<reference evidence="1" key="2">
    <citation type="journal article" date="2020" name="Nat. Commun.">
        <title>Large-scale genome sequencing of mycorrhizal fungi provides insights into the early evolution of symbiotic traits.</title>
        <authorList>
            <person name="Miyauchi S."/>
            <person name="Kiss E."/>
            <person name="Kuo A."/>
            <person name="Drula E."/>
            <person name="Kohler A."/>
            <person name="Sanchez-Garcia M."/>
            <person name="Morin E."/>
            <person name="Andreopoulos B."/>
            <person name="Barry K.W."/>
            <person name="Bonito G."/>
            <person name="Buee M."/>
            <person name="Carver A."/>
            <person name="Chen C."/>
            <person name="Cichocki N."/>
            <person name="Clum A."/>
            <person name="Culley D."/>
            <person name="Crous P.W."/>
            <person name="Fauchery L."/>
            <person name="Girlanda M."/>
            <person name="Hayes R.D."/>
            <person name="Keri Z."/>
            <person name="LaButti K."/>
            <person name="Lipzen A."/>
            <person name="Lombard V."/>
            <person name="Magnuson J."/>
            <person name="Maillard F."/>
            <person name="Murat C."/>
            <person name="Nolan M."/>
            <person name="Ohm R.A."/>
            <person name="Pangilinan J."/>
            <person name="Pereira M.F."/>
            <person name="Perotto S."/>
            <person name="Peter M."/>
            <person name="Pfister S."/>
            <person name="Riley R."/>
            <person name="Sitrit Y."/>
            <person name="Stielow J.B."/>
            <person name="Szollosi G."/>
            <person name="Zifcakova L."/>
            <person name="Stursova M."/>
            <person name="Spatafora J.W."/>
            <person name="Tedersoo L."/>
            <person name="Vaario L.M."/>
            <person name="Yamada A."/>
            <person name="Yan M."/>
            <person name="Wang P."/>
            <person name="Xu J."/>
            <person name="Bruns T."/>
            <person name="Baldrian P."/>
            <person name="Vilgalys R."/>
            <person name="Dunand C."/>
            <person name="Henrissat B."/>
            <person name="Grigoriev I.V."/>
            <person name="Hibbett D."/>
            <person name="Nagy L.G."/>
            <person name="Martin F.M."/>
        </authorList>
    </citation>
    <scope>NUCLEOTIDE SEQUENCE</scope>
    <source>
        <strain evidence="1">P2</strain>
    </source>
</reference>
<name>A0ACB6ZMB5_THEGA</name>
<organism evidence="1 2">
    <name type="scientific">Thelephora ganbajun</name>
    <name type="common">Ganba fungus</name>
    <dbReference type="NCBI Taxonomy" id="370292"/>
    <lineage>
        <taxon>Eukaryota</taxon>
        <taxon>Fungi</taxon>
        <taxon>Dikarya</taxon>
        <taxon>Basidiomycota</taxon>
        <taxon>Agaricomycotina</taxon>
        <taxon>Agaricomycetes</taxon>
        <taxon>Thelephorales</taxon>
        <taxon>Thelephoraceae</taxon>
        <taxon>Thelephora</taxon>
    </lineage>
</organism>
<protein>
    <submittedName>
        <fullName evidence="1">Uncharacterized protein</fullName>
    </submittedName>
</protein>
<comment type="caution">
    <text evidence="1">The sequence shown here is derived from an EMBL/GenBank/DDBJ whole genome shotgun (WGS) entry which is preliminary data.</text>
</comment>
<evidence type="ECO:0000313" key="1">
    <source>
        <dbReference type="EMBL" id="KAF9650742.1"/>
    </source>
</evidence>
<gene>
    <name evidence="1" type="ORF">BDM02DRAFT_3185215</name>
</gene>